<feature type="non-terminal residue" evidence="2">
    <location>
        <position position="156"/>
    </location>
</feature>
<dbReference type="EMBL" id="VUJU01002221">
    <property type="protein sequence ID" value="KAF0762106.1"/>
    <property type="molecule type" value="Genomic_DNA"/>
</dbReference>
<dbReference type="GO" id="GO:0005814">
    <property type="term" value="C:centriole"/>
    <property type="evidence" value="ECO:0007669"/>
    <property type="project" value="TreeGrafter"/>
</dbReference>
<evidence type="ECO:0000313" key="3">
    <source>
        <dbReference type="Proteomes" id="UP000478052"/>
    </source>
</evidence>
<dbReference type="InterPro" id="IPR056327">
    <property type="entry name" value="ARMC9_CTLH-like_dom"/>
</dbReference>
<reference evidence="2 3" key="1">
    <citation type="submission" date="2019-08" db="EMBL/GenBank/DDBJ databases">
        <title>Whole genome of Aphis craccivora.</title>
        <authorList>
            <person name="Voronova N.V."/>
            <person name="Shulinski R.S."/>
            <person name="Bandarenka Y.V."/>
            <person name="Zhorov D.G."/>
            <person name="Warner D."/>
        </authorList>
    </citation>
    <scope>NUCLEOTIDE SEQUENCE [LARGE SCALE GENOMIC DNA]</scope>
    <source>
        <strain evidence="2">180601</strain>
        <tissue evidence="2">Whole Body</tissue>
    </source>
</reference>
<dbReference type="Pfam" id="PF23138">
    <property type="entry name" value="CTLH_Armc9"/>
    <property type="match status" value="1"/>
</dbReference>
<proteinExistence type="predicted"/>
<dbReference type="GO" id="GO:0060271">
    <property type="term" value="P:cilium assembly"/>
    <property type="evidence" value="ECO:0007669"/>
    <property type="project" value="InterPro"/>
</dbReference>
<dbReference type="GO" id="GO:0097542">
    <property type="term" value="C:ciliary tip"/>
    <property type="evidence" value="ECO:0007669"/>
    <property type="project" value="TreeGrafter"/>
</dbReference>
<accession>A0A6G0YW47</accession>
<dbReference type="PANTHER" id="PTHR14881:SF4">
    <property type="entry name" value="LISH DOMAIN-CONTAINING PROTEIN ARMC9"/>
    <property type="match status" value="1"/>
</dbReference>
<dbReference type="GO" id="GO:0036064">
    <property type="term" value="C:ciliary basal body"/>
    <property type="evidence" value="ECO:0007669"/>
    <property type="project" value="InterPro"/>
</dbReference>
<feature type="domain" description="ARMC9 CTLH-like" evidence="1">
    <location>
        <begin position="41"/>
        <end position="156"/>
    </location>
</feature>
<sequence>MSKTSACFIEECSKLNMPVPSITAESAETCNNNLVHLSKDRAASIIQSFKSAPRLTFMKTWSDLPDEIKQIDEYRKLTFYLHVYYTILECKKRVNKFENCSDDKSDENDESSMAAFRNFLLQRGAEFSTENEFLPYFALPYVFEPMQHPSFKNLFK</sequence>
<evidence type="ECO:0000259" key="1">
    <source>
        <dbReference type="Pfam" id="PF23138"/>
    </source>
</evidence>
<dbReference type="OrthoDB" id="538223at2759"/>
<gene>
    <name evidence="2" type="ORF">FWK35_00026336</name>
</gene>
<keyword evidence="3" id="KW-1185">Reference proteome</keyword>
<comment type="caution">
    <text evidence="2">The sequence shown here is derived from an EMBL/GenBank/DDBJ whole genome shotgun (WGS) entry which is preliminary data.</text>
</comment>
<protein>
    <submittedName>
        <fullName evidence="2">LisH domain-containing protein ARMC9-like</fullName>
    </submittedName>
</protein>
<dbReference type="AlphaFoldDB" id="A0A6G0YW47"/>
<dbReference type="Proteomes" id="UP000478052">
    <property type="component" value="Unassembled WGS sequence"/>
</dbReference>
<organism evidence="2 3">
    <name type="scientific">Aphis craccivora</name>
    <name type="common">Cowpea aphid</name>
    <dbReference type="NCBI Taxonomy" id="307492"/>
    <lineage>
        <taxon>Eukaryota</taxon>
        <taxon>Metazoa</taxon>
        <taxon>Ecdysozoa</taxon>
        <taxon>Arthropoda</taxon>
        <taxon>Hexapoda</taxon>
        <taxon>Insecta</taxon>
        <taxon>Pterygota</taxon>
        <taxon>Neoptera</taxon>
        <taxon>Paraneoptera</taxon>
        <taxon>Hemiptera</taxon>
        <taxon>Sternorrhyncha</taxon>
        <taxon>Aphidomorpha</taxon>
        <taxon>Aphidoidea</taxon>
        <taxon>Aphididae</taxon>
        <taxon>Aphidini</taxon>
        <taxon>Aphis</taxon>
        <taxon>Aphis</taxon>
    </lineage>
</organism>
<evidence type="ECO:0000313" key="2">
    <source>
        <dbReference type="EMBL" id="KAF0762106.1"/>
    </source>
</evidence>
<dbReference type="PANTHER" id="PTHR14881">
    <property type="entry name" value="LISH DOMAIN-CONTAINING PROTEIN ARMC9"/>
    <property type="match status" value="1"/>
</dbReference>
<name>A0A6G0YW47_APHCR</name>
<dbReference type="InterPro" id="IPR040369">
    <property type="entry name" value="ARMC9"/>
</dbReference>